<dbReference type="EC" id="2.4.1.198" evidence="2"/>
<dbReference type="FunFam" id="3.40.50.2000:FF:000026">
    <property type="entry name" value="Phosphatidylinositol N-acetylglucosaminyltransferase subunit A"/>
    <property type="match status" value="1"/>
</dbReference>
<protein>
    <recommendedName>
        <fullName evidence="2">phosphatidylinositol N-acetylglucosaminyltransferase</fullName>
        <ecNumber evidence="2">2.4.1.198</ecNumber>
    </recommendedName>
    <alternativeName>
        <fullName evidence="6">GlcNAc-PI synthesis protein</fullName>
    </alternativeName>
</protein>
<dbReference type="Proteomes" id="UP000054560">
    <property type="component" value="Unassembled WGS sequence"/>
</dbReference>
<dbReference type="EMBL" id="KQ241644">
    <property type="protein sequence ID" value="KNC86612.1"/>
    <property type="molecule type" value="Genomic_DNA"/>
</dbReference>
<dbReference type="eggNOG" id="KOG1111">
    <property type="taxonomic scope" value="Eukaryota"/>
</dbReference>
<feature type="domain" description="Glycosyl transferase family 1" evidence="7">
    <location>
        <begin position="187"/>
        <end position="286"/>
    </location>
</feature>
<feature type="domain" description="PIGA GPI anchor biosynthesis" evidence="8">
    <location>
        <begin position="36"/>
        <end position="126"/>
    </location>
</feature>
<keyword evidence="5" id="KW-0808">Transferase</keyword>
<evidence type="ECO:0000259" key="8">
    <source>
        <dbReference type="Pfam" id="PF08288"/>
    </source>
</evidence>
<dbReference type="GO" id="GO:0006506">
    <property type="term" value="P:GPI anchor biosynthetic process"/>
    <property type="evidence" value="ECO:0007669"/>
    <property type="project" value="UniProtKB-KW"/>
</dbReference>
<dbReference type="STRING" id="667725.A0A0L0GC92"/>
<proteinExistence type="predicted"/>
<dbReference type="PANTHER" id="PTHR45871">
    <property type="entry name" value="N-ACETYLGLUCOSAMINYL-PHOSPHATIDYLINOSITOL BIOSYNTHETIC PROTEIN"/>
    <property type="match status" value="1"/>
</dbReference>
<dbReference type="GeneID" id="25901745"/>
<dbReference type="SUPFAM" id="SSF53756">
    <property type="entry name" value="UDP-Glycosyltransferase/glycogen phosphorylase"/>
    <property type="match status" value="1"/>
</dbReference>
<dbReference type="AlphaFoldDB" id="A0A0L0GC92"/>
<evidence type="ECO:0000259" key="7">
    <source>
        <dbReference type="Pfam" id="PF00534"/>
    </source>
</evidence>
<dbReference type="GO" id="GO:0017176">
    <property type="term" value="F:phosphatidylinositol N-acetylglucosaminyltransferase activity"/>
    <property type="evidence" value="ECO:0007669"/>
    <property type="project" value="UniProtKB-EC"/>
</dbReference>
<organism evidence="9 10">
    <name type="scientific">Sphaeroforma arctica JP610</name>
    <dbReference type="NCBI Taxonomy" id="667725"/>
    <lineage>
        <taxon>Eukaryota</taxon>
        <taxon>Ichthyosporea</taxon>
        <taxon>Ichthyophonida</taxon>
        <taxon>Sphaeroforma</taxon>
    </lineage>
</organism>
<evidence type="ECO:0000256" key="4">
    <source>
        <dbReference type="ARBA" id="ARBA00022676"/>
    </source>
</evidence>
<dbReference type="RefSeq" id="XP_014160514.1">
    <property type="nucleotide sequence ID" value="XM_014305039.1"/>
</dbReference>
<evidence type="ECO:0000313" key="9">
    <source>
        <dbReference type="EMBL" id="KNC86612.1"/>
    </source>
</evidence>
<dbReference type="InterPro" id="IPR001296">
    <property type="entry name" value="Glyco_trans_1"/>
</dbReference>
<dbReference type="PANTHER" id="PTHR45871:SF1">
    <property type="entry name" value="PHOSPHATIDYLINOSITOL N-ACETYLGLUCOSAMINYLTRANSFERASE SUBUNIT A"/>
    <property type="match status" value="1"/>
</dbReference>
<reference evidence="9 10" key="1">
    <citation type="submission" date="2011-02" db="EMBL/GenBank/DDBJ databases">
        <title>The Genome Sequence of Sphaeroforma arctica JP610.</title>
        <authorList>
            <consortium name="The Broad Institute Genome Sequencing Platform"/>
            <person name="Russ C."/>
            <person name="Cuomo C."/>
            <person name="Young S.K."/>
            <person name="Zeng Q."/>
            <person name="Gargeya S."/>
            <person name="Alvarado L."/>
            <person name="Berlin A."/>
            <person name="Chapman S.B."/>
            <person name="Chen Z."/>
            <person name="Freedman E."/>
            <person name="Gellesch M."/>
            <person name="Goldberg J."/>
            <person name="Griggs A."/>
            <person name="Gujja S."/>
            <person name="Heilman E."/>
            <person name="Heiman D."/>
            <person name="Howarth C."/>
            <person name="Mehta T."/>
            <person name="Neiman D."/>
            <person name="Pearson M."/>
            <person name="Roberts A."/>
            <person name="Saif S."/>
            <person name="Shea T."/>
            <person name="Shenoy N."/>
            <person name="Sisk P."/>
            <person name="Stolte C."/>
            <person name="Sykes S."/>
            <person name="White J."/>
            <person name="Yandava C."/>
            <person name="Burger G."/>
            <person name="Gray M.W."/>
            <person name="Holland P.W.H."/>
            <person name="King N."/>
            <person name="Lang F.B.F."/>
            <person name="Roger A.J."/>
            <person name="Ruiz-Trillo I."/>
            <person name="Haas B."/>
            <person name="Nusbaum C."/>
            <person name="Birren B."/>
        </authorList>
    </citation>
    <scope>NUCLEOTIDE SEQUENCE [LARGE SCALE GENOMIC DNA]</scope>
    <source>
        <strain evidence="9 10">JP610</strain>
    </source>
</reference>
<comment type="pathway">
    <text evidence="1">Glycolipid biosynthesis; glycosylphosphatidylinositol-anchor biosynthesis.</text>
</comment>
<keyword evidence="10" id="KW-1185">Reference proteome</keyword>
<evidence type="ECO:0000256" key="6">
    <source>
        <dbReference type="ARBA" id="ARBA00032160"/>
    </source>
</evidence>
<evidence type="ECO:0000313" key="10">
    <source>
        <dbReference type="Proteomes" id="UP000054560"/>
    </source>
</evidence>
<evidence type="ECO:0000256" key="2">
    <source>
        <dbReference type="ARBA" id="ARBA00012420"/>
    </source>
</evidence>
<keyword evidence="4" id="KW-0328">Glycosyltransferase</keyword>
<dbReference type="InterPro" id="IPR013234">
    <property type="entry name" value="PIGA_GPI_anchor_biosynthesis"/>
</dbReference>
<evidence type="ECO:0000256" key="1">
    <source>
        <dbReference type="ARBA" id="ARBA00004687"/>
    </source>
</evidence>
<evidence type="ECO:0000256" key="3">
    <source>
        <dbReference type="ARBA" id="ARBA00022502"/>
    </source>
</evidence>
<dbReference type="Pfam" id="PF08288">
    <property type="entry name" value="PIGA"/>
    <property type="match status" value="1"/>
</dbReference>
<dbReference type="Gene3D" id="3.40.50.2000">
    <property type="entry name" value="Glycogen Phosphorylase B"/>
    <property type="match status" value="2"/>
</dbReference>
<dbReference type="Pfam" id="PF00534">
    <property type="entry name" value="Glycos_transf_1"/>
    <property type="match status" value="1"/>
</dbReference>
<sequence length="291" mass="32474">MVSDFFYPNVGGVESAIYQLSQCLLRHGHKVVVITHSYGNHRLGVRYVTNGLKVYYLPNKVMARTSTLPTIHTTLPLFRYIYRREKVTIVHGHTAFSVISTEGILHARTMGLPAVFTDHSLFGFNDISSILVNKVLQFTMCDVSHVICVSHTSKENTVLRAGISPTQVSTIPNAVDTNVFVPDTTTRKSDRISIVVISRLVYRKGIDLLAELIPRVCADFPEIEFLIGGDGDKRVLLEEVRERNQLDDRVEMLGMQTQAQVKALLNRGHIFLNTSLTEAFCIAITEGTPSS</sequence>
<dbReference type="OrthoDB" id="734129at2759"/>
<dbReference type="GO" id="GO:0000506">
    <property type="term" value="C:glycosylphosphatidylinositol-N-acetylglucosaminyltransferase (GPI-GnT) complex"/>
    <property type="evidence" value="ECO:0007669"/>
    <property type="project" value="TreeGrafter"/>
</dbReference>
<gene>
    <name evidence="9" type="ORF">SARC_01241</name>
</gene>
<accession>A0A0L0GC92</accession>
<keyword evidence="3" id="KW-0337">GPI-anchor biosynthesis</keyword>
<evidence type="ECO:0000256" key="5">
    <source>
        <dbReference type="ARBA" id="ARBA00022679"/>
    </source>
</evidence>
<name>A0A0L0GC92_9EUKA</name>